<keyword evidence="1 2" id="KW-0732">Signal</keyword>
<gene>
    <name evidence="4" type="ORF">SAMN04488028_107120</name>
</gene>
<dbReference type="PANTHER" id="PTHR16026:SF0">
    <property type="entry name" value="CARTILAGE ACIDIC PROTEIN 1"/>
    <property type="match status" value="1"/>
</dbReference>
<accession>A0A1M6UHB8</accession>
<feature type="signal peptide" evidence="2">
    <location>
        <begin position="1"/>
        <end position="24"/>
    </location>
</feature>
<dbReference type="AlphaFoldDB" id="A0A1M6UHB8"/>
<sequence>MRKLVLIILPLVGLLMGCESPDNAPSEMIFQKLDASQTGVHFNNLIQENDTLNYYTYPYLYMGGGVATGDLNNDGLIDLFFTGNMTQNKLYLNRGDFRFEDITTDAGLSGDDRWYTGVTLADINADGWLDIYLCVSGIYGETANELWINNQDNTFTERAAEYGVDDESTSIQSSFFDYDRDGDLDLYVANYPQLEVSKGNEFYYRLMQKNHHEYSGHLYENKGGGSFVDVTDQSGVRNFGLSLGVVTVDFNQDGWQDIYVSNDFNVPDYFYINQRNGQFKEVLKESMGHTAMFGMGVDASDINNDGFIDLGQVDMTPSDHKRSKTNMASMQPDKFFEGVKMGFHYQYMHNALQLNQGVSADGIPQFSEVSQFAGMAKTDWSWSILFADFDNDSNQDIFISNGILRDVNNNDANLKFKEAEFFGAKKDYRQLPSTPLQNYLYQNTGNVTFADVSKAWGMDEKGFSNGAAYADLNNDGKVDMLVHNINAPASIYQNVGEGSNHYLQVRLIGSKGNPSALGAEISLYAAGTRQTRQLTNTRGFQSAMDGRSYFGLGQVAVVDSLIVRWPDGKLSQYEDIAGDQLLRLDYQEANLYTKPEHKTKGASSPNTVNFIHREDNYNDFFVEPLLPHRYSNLGPTIATGMVGDQPRVFIGNGVDASSSMYELTADEVWKKISGPWEKDSLNEDVGSILEDIDGDGDLDLLVVSGGNDPTKEDSFYQDRLYINVNGEFQKSNLPSYRSSGQSALLFDFDGDQDQDVLIAGRVSPGQYPHPPPTVVLENLGGKDHELQFALLSTQRMGDLAEPGMVTDAAFVDWDQDGAKELLLTGEWLGVGVFSYVDDHFEHRSMMLKEVPTGWYGAMSVVDIDRDGDMDMVLGNLGLNYKYKASSQNPFLVFANDFDENGHSDIVLGYRKKGTLLPLRGRECSSQQVPAIKGRFKTYEAFADASLEDIYGEYMLENSLQYAAESFAHIWVENDSGVNRIHLLPDEAQWFSIQDIEVIDYNHDGYVDLMMGGNQLGSEVETSRNDAGMGLIIVGSQSGDLLPVSPRESGLMISGQTNAIGIINTDKRSYALFGVNDSPLQTYIYNE</sequence>
<dbReference type="STRING" id="156994.SAMN04488028_107120"/>
<proteinExistence type="predicted"/>
<evidence type="ECO:0000256" key="1">
    <source>
        <dbReference type="ARBA" id="ARBA00022729"/>
    </source>
</evidence>
<dbReference type="InterPro" id="IPR011519">
    <property type="entry name" value="UnbV_ASPIC"/>
</dbReference>
<feature type="domain" description="ASPIC/UnbV" evidence="3">
    <location>
        <begin position="516"/>
        <end position="582"/>
    </location>
</feature>
<evidence type="ECO:0000313" key="5">
    <source>
        <dbReference type="Proteomes" id="UP000184474"/>
    </source>
</evidence>
<feature type="chain" id="PRO_5012116088" evidence="2">
    <location>
        <begin position="25"/>
        <end position="1086"/>
    </location>
</feature>
<evidence type="ECO:0000313" key="4">
    <source>
        <dbReference type="EMBL" id="SHK68624.1"/>
    </source>
</evidence>
<keyword evidence="5" id="KW-1185">Reference proteome</keyword>
<dbReference type="InterPro" id="IPR013517">
    <property type="entry name" value="FG-GAP"/>
</dbReference>
<organism evidence="4 5">
    <name type="scientific">Reichenbachiella agariperforans</name>
    <dbReference type="NCBI Taxonomy" id="156994"/>
    <lineage>
        <taxon>Bacteria</taxon>
        <taxon>Pseudomonadati</taxon>
        <taxon>Bacteroidota</taxon>
        <taxon>Cytophagia</taxon>
        <taxon>Cytophagales</taxon>
        <taxon>Reichenbachiellaceae</taxon>
        <taxon>Reichenbachiella</taxon>
    </lineage>
</organism>
<dbReference type="EMBL" id="FRAA01000007">
    <property type="protein sequence ID" value="SHK68624.1"/>
    <property type="molecule type" value="Genomic_DNA"/>
</dbReference>
<reference evidence="5" key="1">
    <citation type="submission" date="2016-11" db="EMBL/GenBank/DDBJ databases">
        <authorList>
            <person name="Varghese N."/>
            <person name="Submissions S."/>
        </authorList>
    </citation>
    <scope>NUCLEOTIDE SEQUENCE [LARGE SCALE GENOMIC DNA]</scope>
    <source>
        <strain evidence="5">DSM 26134</strain>
    </source>
</reference>
<dbReference type="PANTHER" id="PTHR16026">
    <property type="entry name" value="CARTILAGE ACIDIC PROTEIN 1"/>
    <property type="match status" value="1"/>
</dbReference>
<dbReference type="Gene3D" id="2.130.10.130">
    <property type="entry name" value="Integrin alpha, N-terminal"/>
    <property type="match status" value="3"/>
</dbReference>
<protein>
    <submittedName>
        <fullName evidence="4">Repeat domain-containing protein</fullName>
    </submittedName>
</protein>
<dbReference type="InterPro" id="IPR027039">
    <property type="entry name" value="Crtac1"/>
</dbReference>
<dbReference type="PROSITE" id="PS51257">
    <property type="entry name" value="PROKAR_LIPOPROTEIN"/>
    <property type="match status" value="1"/>
</dbReference>
<dbReference type="SUPFAM" id="SSF69318">
    <property type="entry name" value="Integrin alpha N-terminal domain"/>
    <property type="match status" value="3"/>
</dbReference>
<dbReference type="InterPro" id="IPR028994">
    <property type="entry name" value="Integrin_alpha_N"/>
</dbReference>
<dbReference type="RefSeq" id="WP_073124296.1">
    <property type="nucleotide sequence ID" value="NZ_FRAA01000007.1"/>
</dbReference>
<name>A0A1M6UHB8_REIAG</name>
<dbReference type="Pfam" id="PF13517">
    <property type="entry name" value="FG-GAP_3"/>
    <property type="match status" value="4"/>
</dbReference>
<dbReference type="Pfam" id="PF07593">
    <property type="entry name" value="UnbV_ASPIC"/>
    <property type="match status" value="1"/>
</dbReference>
<evidence type="ECO:0000256" key="2">
    <source>
        <dbReference type="SAM" id="SignalP"/>
    </source>
</evidence>
<evidence type="ECO:0000259" key="3">
    <source>
        <dbReference type="Pfam" id="PF07593"/>
    </source>
</evidence>
<dbReference type="Proteomes" id="UP000184474">
    <property type="component" value="Unassembled WGS sequence"/>
</dbReference>